<evidence type="ECO:0000313" key="3">
    <source>
        <dbReference type="RefSeq" id="XP_054836376.1"/>
    </source>
</evidence>
<dbReference type="PANTHER" id="PTHR14680:SF1">
    <property type="entry name" value="REQUIRED FOR DRUG-INDUCED DEATH PROTEIN 1"/>
    <property type="match status" value="1"/>
</dbReference>
<dbReference type="PANTHER" id="PTHR14680">
    <property type="entry name" value="SI:DKEY-126G1.9-RELATED"/>
    <property type="match status" value="1"/>
</dbReference>
<feature type="compositionally biased region" description="Basic residues" evidence="1">
    <location>
        <begin position="86"/>
        <end position="96"/>
    </location>
</feature>
<evidence type="ECO:0000256" key="1">
    <source>
        <dbReference type="SAM" id="MobiDB-lite"/>
    </source>
</evidence>
<reference evidence="3" key="1">
    <citation type="submission" date="2025-08" db="UniProtKB">
        <authorList>
            <consortium name="RefSeq"/>
        </authorList>
    </citation>
    <scope>IDENTIFICATION</scope>
    <source>
        <tissue evidence="3">Blood</tissue>
    </source>
</reference>
<dbReference type="Proteomes" id="UP001190640">
    <property type="component" value="Chromosome 1"/>
</dbReference>
<gene>
    <name evidence="3" type="primary">C1H1orf115</name>
</gene>
<dbReference type="RefSeq" id="XP_054836376.1">
    <property type="nucleotide sequence ID" value="XM_054980401.1"/>
</dbReference>
<accession>A0AA97JFA3</accession>
<dbReference type="GeneID" id="129330369"/>
<feature type="region of interest" description="Disordered" evidence="1">
    <location>
        <begin position="1"/>
        <end position="56"/>
    </location>
</feature>
<dbReference type="KEGG" id="emc:129330369"/>
<feature type="compositionally biased region" description="Basic and acidic residues" evidence="1">
    <location>
        <begin position="75"/>
        <end position="85"/>
    </location>
</feature>
<sequence>MTVGAKAGGTTLRARGRRLGPAEDQIAILGAEAEEEEEREKRAPEGPAEEGPGCSSKQVAFALLPDKYEPFGADGEQRAPAGERKSQKRRRKLRKYGKNVGKVLQKGCRYVVLGLQGLANAYSSPFGVAVSVATLFR</sequence>
<organism evidence="2 3">
    <name type="scientific">Eublepharis macularius</name>
    <name type="common">Leopard gecko</name>
    <name type="synonym">Cyrtodactylus macularius</name>
    <dbReference type="NCBI Taxonomy" id="481883"/>
    <lineage>
        <taxon>Eukaryota</taxon>
        <taxon>Metazoa</taxon>
        <taxon>Chordata</taxon>
        <taxon>Craniata</taxon>
        <taxon>Vertebrata</taxon>
        <taxon>Euteleostomi</taxon>
        <taxon>Lepidosauria</taxon>
        <taxon>Squamata</taxon>
        <taxon>Bifurcata</taxon>
        <taxon>Gekkota</taxon>
        <taxon>Eublepharidae</taxon>
        <taxon>Eublepharinae</taxon>
        <taxon>Eublepharis</taxon>
    </lineage>
</organism>
<keyword evidence="2" id="KW-1185">Reference proteome</keyword>
<dbReference type="CTD" id="136759289"/>
<dbReference type="InterPro" id="IPR031667">
    <property type="entry name" value="RDD1"/>
</dbReference>
<proteinExistence type="predicted"/>
<name>A0AA97JFA3_EUBMA</name>
<evidence type="ECO:0000313" key="2">
    <source>
        <dbReference type="Proteomes" id="UP001190640"/>
    </source>
</evidence>
<dbReference type="AlphaFoldDB" id="A0AA97JFA3"/>
<protein>
    <submittedName>
        <fullName evidence="3">Required for drug-induced death protein 1</fullName>
    </submittedName>
</protein>
<feature type="region of interest" description="Disordered" evidence="1">
    <location>
        <begin position="69"/>
        <end position="96"/>
    </location>
</feature>
<dbReference type="Pfam" id="PF15828">
    <property type="entry name" value="RDD1"/>
    <property type="match status" value="1"/>
</dbReference>